<dbReference type="InterPro" id="IPR006026">
    <property type="entry name" value="Peptidase_Metallo"/>
</dbReference>
<protein>
    <submittedName>
        <fullName evidence="5">DUF4214 domain-containing protein</fullName>
    </submittedName>
</protein>
<name>A0ABY9RFC5_9BURK</name>
<dbReference type="PROSITE" id="PS00330">
    <property type="entry name" value="HEMOLYSIN_CALCIUM"/>
    <property type="match status" value="1"/>
</dbReference>
<dbReference type="SMART" id="SM00235">
    <property type="entry name" value="ZnMc"/>
    <property type="match status" value="1"/>
</dbReference>
<sequence>MPDLYLTTANDDYSQTEAHKNIDVNVFGLEGDDKIQIYGGNAIGGKGNDTLQIIPIATEPWRQVIAAYWDGAPGKVVVDLQAGWALDGWGTRDTLIGVEAAAGGGGETELYGSANSNNFWVGGYNKSIVDGRDGFDVLNLPWFTSTPAAWSDFTVKVSIDGKSAQITATQSPSFNISLTNVEALSIWDGNVSSQKSLSDFVTVQSLAESGLVQGDANRWNASKALGTAVEVSFSFVLQAPASGVGASQFRSFSVAEKEVVRKIFTDLSALTGLSFKEVDETSGQTGSIRFGVSQQTASKGTSYFPGEAGDAAGDVWMDIESMLALTPGTEGYAALLHEIGHALGLRHPSNIDANDHYAQEILPAFNQTAYTVMSQNYSSDGLFPSTWGTMDLAALRYLYGSRSVNVGNTTISLGDGQSNSQTSIVDDGGVDLLDASASKVGVSIDLQPGHLSSFGVTANGIPAVNNLSIAVGTVIEDLKGSALDDYLLGNDVNNKITGGDGNDWIDGAGGVDTAIFTGPRNNYFISSSFGKFYIAARDGSAGFDTILSIEKLQFADKAFDLSYVALGSDLEVAVDLGSTVNSTLPAANDLADGVAKYALVAAPKYGTATVNANGDFTYFAAPGAEVGDSFTYSISDDAGHSNQYTVFVDVAVGTEVINGTANNDNINGGLTNDLINAMAGDDTITGAGGNDVIEGGAGIDTAIYAGKLADYRLSLNAGNYTVVAKTGSEGIDTLSHVEKLQFSDINVNLLVQGLAASAPTATVQRLMELYVAFFNRVPDADGMAYWISESKAGKSIYQIADIFYGAGVMFSDLTGFSSTMTNIDFIRVVYRNVLGRADGGDAEGVNYWNNELSSGKASRGSLVSTMLDAAHSFKGDKTWGWVADLLDNKIVVAKTFSIDWGLGYTLPEDAIRHGMEIAAAVTPTDISKAISLVGINGADMQIF</sequence>
<dbReference type="InterPro" id="IPR050557">
    <property type="entry name" value="RTX_toxin/Mannuronan_C5-epim"/>
</dbReference>
<evidence type="ECO:0000256" key="2">
    <source>
        <dbReference type="ARBA" id="ARBA00009490"/>
    </source>
</evidence>
<keyword evidence="6" id="KW-1185">Reference proteome</keyword>
<dbReference type="PANTHER" id="PTHR38340">
    <property type="entry name" value="S-LAYER PROTEIN"/>
    <property type="match status" value="1"/>
</dbReference>
<dbReference type="Gene3D" id="2.150.10.10">
    <property type="entry name" value="Serralysin-like metalloprotease, C-terminal"/>
    <property type="match status" value="1"/>
</dbReference>
<feature type="domain" description="Peptidase metallopeptidase" evidence="4">
    <location>
        <begin position="215"/>
        <end position="401"/>
    </location>
</feature>
<dbReference type="Pfam" id="PF00353">
    <property type="entry name" value="HemolysinCabind"/>
    <property type="match status" value="2"/>
</dbReference>
<dbReference type="PANTHER" id="PTHR38340:SF1">
    <property type="entry name" value="S-LAYER PROTEIN"/>
    <property type="match status" value="1"/>
</dbReference>
<dbReference type="SUPFAM" id="SSF55486">
    <property type="entry name" value="Metalloproteases ('zincins'), catalytic domain"/>
    <property type="match status" value="1"/>
</dbReference>
<dbReference type="EMBL" id="CP133720">
    <property type="protein sequence ID" value="WMW79928.1"/>
    <property type="molecule type" value="Genomic_DNA"/>
</dbReference>
<comment type="subcellular location">
    <subcellularLocation>
        <location evidence="1">Secreted</location>
    </subcellularLocation>
</comment>
<evidence type="ECO:0000313" key="6">
    <source>
        <dbReference type="Proteomes" id="UP001181355"/>
    </source>
</evidence>
<dbReference type="InterPro" id="IPR034033">
    <property type="entry name" value="Serralysin-like"/>
</dbReference>
<proteinExistence type="inferred from homology"/>
<gene>
    <name evidence="5" type="ORF">RF679_14925</name>
</gene>
<dbReference type="Gene3D" id="3.40.390.10">
    <property type="entry name" value="Collagenase (Catalytic Domain)"/>
    <property type="match status" value="1"/>
</dbReference>
<comment type="similarity">
    <text evidence="2">Belongs to the peptidase M10B family.</text>
</comment>
<evidence type="ECO:0000313" key="5">
    <source>
        <dbReference type="EMBL" id="WMW79928.1"/>
    </source>
</evidence>
<accession>A0ABY9RFC5</accession>
<dbReference type="InterPro" id="IPR018511">
    <property type="entry name" value="Hemolysin-typ_Ca-bd_CS"/>
</dbReference>
<dbReference type="InterPro" id="IPR011049">
    <property type="entry name" value="Serralysin-like_metalloprot_C"/>
</dbReference>
<reference evidence="5" key="1">
    <citation type="submission" date="2023-09" db="EMBL/GenBank/DDBJ databases">
        <title>Undibacterium sp. 20NA77.5 isolated from freshwater.</title>
        <authorList>
            <person name="Le V."/>
            <person name="Ko S.-R."/>
            <person name="Ahn C.-Y."/>
            <person name="Oh H.-M."/>
        </authorList>
    </citation>
    <scope>NUCLEOTIDE SEQUENCE</scope>
    <source>
        <strain evidence="5">20NA77.5</strain>
    </source>
</reference>
<evidence type="ECO:0000256" key="1">
    <source>
        <dbReference type="ARBA" id="ARBA00004613"/>
    </source>
</evidence>
<dbReference type="SUPFAM" id="SSF51120">
    <property type="entry name" value="beta-Roll"/>
    <property type="match status" value="3"/>
</dbReference>
<dbReference type="InterPro" id="IPR001343">
    <property type="entry name" value="Hemolysn_Ca-bd"/>
</dbReference>
<keyword evidence="3" id="KW-0964">Secreted</keyword>
<dbReference type="PRINTS" id="PR00313">
    <property type="entry name" value="CABNDNGRPT"/>
</dbReference>
<dbReference type="RefSeq" id="WP_309481421.1">
    <property type="nucleotide sequence ID" value="NZ_CP133720.1"/>
</dbReference>
<dbReference type="InterPro" id="IPR024079">
    <property type="entry name" value="MetalloPept_cat_dom_sf"/>
</dbReference>
<dbReference type="Proteomes" id="UP001181355">
    <property type="component" value="Chromosome"/>
</dbReference>
<dbReference type="CDD" id="cd04277">
    <property type="entry name" value="ZnMc_serralysin_like"/>
    <property type="match status" value="1"/>
</dbReference>
<organism evidence="5 6">
    <name type="scientific">Undibacterium cyanobacteriorum</name>
    <dbReference type="NCBI Taxonomy" id="3073561"/>
    <lineage>
        <taxon>Bacteria</taxon>
        <taxon>Pseudomonadati</taxon>
        <taxon>Pseudomonadota</taxon>
        <taxon>Betaproteobacteria</taxon>
        <taxon>Burkholderiales</taxon>
        <taxon>Oxalobacteraceae</taxon>
        <taxon>Undibacterium</taxon>
    </lineage>
</organism>
<evidence type="ECO:0000256" key="3">
    <source>
        <dbReference type="ARBA" id="ARBA00022525"/>
    </source>
</evidence>
<dbReference type="Pfam" id="PF13946">
    <property type="entry name" value="DUF4214"/>
    <property type="match status" value="1"/>
</dbReference>
<dbReference type="Pfam" id="PF17963">
    <property type="entry name" value="Big_9"/>
    <property type="match status" value="1"/>
</dbReference>
<evidence type="ECO:0000259" key="4">
    <source>
        <dbReference type="SMART" id="SM00235"/>
    </source>
</evidence>
<dbReference type="InterPro" id="IPR025282">
    <property type="entry name" value="DUF4214"/>
</dbReference>